<name>A0A8S1VCX5_PAROT</name>
<keyword evidence="1" id="KW-0812">Transmembrane</keyword>
<reference evidence="2" key="1">
    <citation type="submission" date="2021-01" db="EMBL/GenBank/DDBJ databases">
        <authorList>
            <consortium name="Genoscope - CEA"/>
            <person name="William W."/>
        </authorList>
    </citation>
    <scope>NUCLEOTIDE SEQUENCE</scope>
</reference>
<proteinExistence type="predicted"/>
<keyword evidence="1" id="KW-0472">Membrane</keyword>
<gene>
    <name evidence="2" type="ORF">POCTA_138.1.T0630273</name>
</gene>
<evidence type="ECO:0000256" key="1">
    <source>
        <dbReference type="SAM" id="Phobius"/>
    </source>
</evidence>
<sequence length="88" mass="10527">MKIFNCNIQHIYYYLNPLGFIQIKLQNLLIFGIPFRFSLTIVIKFTFSICFSCFYCIESFTLKFLSTNFIKIADFYLSGFYNWNKIAI</sequence>
<dbReference type="EMBL" id="CAJJDP010000062">
    <property type="protein sequence ID" value="CAD8174383.1"/>
    <property type="molecule type" value="Genomic_DNA"/>
</dbReference>
<protein>
    <submittedName>
        <fullName evidence="2">Uncharacterized protein</fullName>
    </submittedName>
</protein>
<accession>A0A8S1VCX5</accession>
<feature type="transmembrane region" description="Helical" evidence="1">
    <location>
        <begin position="12"/>
        <end position="31"/>
    </location>
</feature>
<comment type="caution">
    <text evidence="2">The sequence shown here is derived from an EMBL/GenBank/DDBJ whole genome shotgun (WGS) entry which is preliminary data.</text>
</comment>
<evidence type="ECO:0000313" key="2">
    <source>
        <dbReference type="EMBL" id="CAD8174383.1"/>
    </source>
</evidence>
<dbReference type="AlphaFoldDB" id="A0A8S1VCX5"/>
<dbReference type="Proteomes" id="UP000683925">
    <property type="component" value="Unassembled WGS sequence"/>
</dbReference>
<keyword evidence="1" id="KW-1133">Transmembrane helix</keyword>
<organism evidence="2 3">
    <name type="scientific">Paramecium octaurelia</name>
    <dbReference type="NCBI Taxonomy" id="43137"/>
    <lineage>
        <taxon>Eukaryota</taxon>
        <taxon>Sar</taxon>
        <taxon>Alveolata</taxon>
        <taxon>Ciliophora</taxon>
        <taxon>Intramacronucleata</taxon>
        <taxon>Oligohymenophorea</taxon>
        <taxon>Peniculida</taxon>
        <taxon>Parameciidae</taxon>
        <taxon>Paramecium</taxon>
    </lineage>
</organism>
<feature type="transmembrane region" description="Helical" evidence="1">
    <location>
        <begin position="37"/>
        <end position="57"/>
    </location>
</feature>
<evidence type="ECO:0000313" key="3">
    <source>
        <dbReference type="Proteomes" id="UP000683925"/>
    </source>
</evidence>
<keyword evidence="3" id="KW-1185">Reference proteome</keyword>